<evidence type="ECO:0000256" key="2">
    <source>
        <dbReference type="SAM" id="Phobius"/>
    </source>
</evidence>
<name>A0A5Q4ZE43_9BURK</name>
<geneLocation type="plasmid" evidence="3 4">
    <name>pI</name>
</geneLocation>
<feature type="compositionally biased region" description="Basic and acidic residues" evidence="1">
    <location>
        <begin position="190"/>
        <end position="203"/>
    </location>
</feature>
<dbReference type="AlphaFoldDB" id="A0A5Q4ZE43"/>
<dbReference type="EMBL" id="LR699555">
    <property type="protein sequence ID" value="VVD30913.1"/>
    <property type="molecule type" value="Genomic_DNA"/>
</dbReference>
<keyword evidence="2" id="KW-0812">Transmembrane</keyword>
<accession>A0A5Q4ZE43</accession>
<gene>
    <name evidence="3" type="ORF">PDMSB3_0077</name>
</gene>
<evidence type="ECO:0000256" key="1">
    <source>
        <dbReference type="SAM" id="MobiDB-lite"/>
    </source>
</evidence>
<evidence type="ECO:0000313" key="3">
    <source>
        <dbReference type="EMBL" id="VVD30913.1"/>
    </source>
</evidence>
<feature type="transmembrane region" description="Helical" evidence="2">
    <location>
        <begin position="28"/>
        <end position="53"/>
    </location>
</feature>
<feature type="transmembrane region" description="Helical" evidence="2">
    <location>
        <begin position="65"/>
        <end position="89"/>
    </location>
</feature>
<evidence type="ECO:0000313" key="4">
    <source>
        <dbReference type="Proteomes" id="UP000325811"/>
    </source>
</evidence>
<dbReference type="KEGG" id="pdio:PDMSB3_0077.2"/>
<dbReference type="Proteomes" id="UP000325811">
    <property type="component" value="Plasmid pI"/>
</dbReference>
<feature type="transmembrane region" description="Helical" evidence="2">
    <location>
        <begin position="101"/>
        <end position="122"/>
    </location>
</feature>
<keyword evidence="3" id="KW-0614">Plasmid</keyword>
<dbReference type="RefSeq" id="WP_165189856.1">
    <property type="nucleotide sequence ID" value="NZ_LR699555.1"/>
</dbReference>
<sequence length="227" mass="24300">MVFLPVFLFAAYANLILAVRGLVAKGRAALIAQAHFLVCLVGALGVLLGFELIPDPRKGIAGDATNYCVLAFFAFGLLTVALFGGRLIVLARDPATHKGAGVRFGMAIWAVLAGLYLCGVAADHWLFFRDAAHSGTADPGYFGSSVQCRTAVLVRLEGDKAVYRCPTSIELGQNYQRPFAPWPSYTSGEADGRALRRSVEDTKPATTTPADRPVFTVPASEIRVQPK</sequence>
<reference evidence="3 4" key="1">
    <citation type="submission" date="2019-08" db="EMBL/GenBank/DDBJ databases">
        <authorList>
            <person name="Herpell B J."/>
        </authorList>
    </citation>
    <scope>NUCLEOTIDE SEQUENCE [LARGE SCALE GENOMIC DNA]</scope>
    <source>
        <strain evidence="4">Msb3</strain>
        <plasmid evidence="3 4">pI</plasmid>
    </source>
</reference>
<organism evidence="3 4">
    <name type="scientific">Paraburkholderia dioscoreae</name>
    <dbReference type="NCBI Taxonomy" id="2604047"/>
    <lineage>
        <taxon>Bacteria</taxon>
        <taxon>Pseudomonadati</taxon>
        <taxon>Pseudomonadota</taxon>
        <taxon>Betaproteobacteria</taxon>
        <taxon>Burkholderiales</taxon>
        <taxon>Burkholderiaceae</taxon>
        <taxon>Paraburkholderia</taxon>
    </lineage>
</organism>
<feature type="region of interest" description="Disordered" evidence="1">
    <location>
        <begin position="187"/>
        <end position="227"/>
    </location>
</feature>
<keyword evidence="2" id="KW-0472">Membrane</keyword>
<keyword evidence="2" id="KW-1133">Transmembrane helix</keyword>
<keyword evidence="4" id="KW-1185">Reference proteome</keyword>
<proteinExistence type="predicted"/>
<protein>
    <submittedName>
        <fullName evidence="3">Uncharacterized protein</fullName>
    </submittedName>
</protein>